<dbReference type="PANTHER" id="PTHR33988:SF2">
    <property type="entry name" value="ENDORIBONUCLEASE MAZF"/>
    <property type="match status" value="1"/>
</dbReference>
<accession>A0A0F9FZS1</accession>
<dbReference type="GO" id="GO:0003677">
    <property type="term" value="F:DNA binding"/>
    <property type="evidence" value="ECO:0007669"/>
    <property type="project" value="InterPro"/>
</dbReference>
<dbReference type="InterPro" id="IPR011067">
    <property type="entry name" value="Plasmid_toxin/cell-grow_inhib"/>
</dbReference>
<dbReference type="AlphaFoldDB" id="A0A0F9FZS1"/>
<gene>
    <name evidence="1" type="ORF">LCGC14_2243140</name>
</gene>
<name>A0A0F9FZS1_9ZZZZ</name>
<dbReference type="Gene3D" id="2.30.30.110">
    <property type="match status" value="1"/>
</dbReference>
<dbReference type="GO" id="GO:0006402">
    <property type="term" value="P:mRNA catabolic process"/>
    <property type="evidence" value="ECO:0007669"/>
    <property type="project" value="TreeGrafter"/>
</dbReference>
<dbReference type="GO" id="GO:0016075">
    <property type="term" value="P:rRNA catabolic process"/>
    <property type="evidence" value="ECO:0007669"/>
    <property type="project" value="TreeGrafter"/>
</dbReference>
<organism evidence="1">
    <name type="scientific">marine sediment metagenome</name>
    <dbReference type="NCBI Taxonomy" id="412755"/>
    <lineage>
        <taxon>unclassified sequences</taxon>
        <taxon>metagenomes</taxon>
        <taxon>ecological metagenomes</taxon>
    </lineage>
</organism>
<proteinExistence type="predicted"/>
<reference evidence="1" key="1">
    <citation type="journal article" date="2015" name="Nature">
        <title>Complex archaea that bridge the gap between prokaryotes and eukaryotes.</title>
        <authorList>
            <person name="Spang A."/>
            <person name="Saw J.H."/>
            <person name="Jorgensen S.L."/>
            <person name="Zaremba-Niedzwiedzka K."/>
            <person name="Martijn J."/>
            <person name="Lind A.E."/>
            <person name="van Eijk R."/>
            <person name="Schleper C."/>
            <person name="Guy L."/>
            <person name="Ettema T.J."/>
        </authorList>
    </citation>
    <scope>NUCLEOTIDE SEQUENCE</scope>
</reference>
<dbReference type="InterPro" id="IPR003477">
    <property type="entry name" value="PemK-like"/>
</dbReference>
<dbReference type="EMBL" id="LAZR01030418">
    <property type="protein sequence ID" value="KKL56662.1"/>
    <property type="molecule type" value="Genomic_DNA"/>
</dbReference>
<sequence length="116" mass="13410">MREIKSGEIWIVKLSIKAEDTIGHETQKTRPCLVIANSQIVKMITVIPLQSNLRVLDLPNTYLIRCNRKNALKNDSVAVIFQLRSLDYKRFRNKTGVLDNNDLNKIKFILRGFLNL</sequence>
<evidence type="ECO:0008006" key="2">
    <source>
        <dbReference type="Google" id="ProtNLM"/>
    </source>
</evidence>
<comment type="caution">
    <text evidence="1">The sequence shown here is derived from an EMBL/GenBank/DDBJ whole genome shotgun (WGS) entry which is preliminary data.</text>
</comment>
<dbReference type="SUPFAM" id="SSF50118">
    <property type="entry name" value="Cell growth inhibitor/plasmid maintenance toxic component"/>
    <property type="match status" value="1"/>
</dbReference>
<dbReference type="GO" id="GO:0004521">
    <property type="term" value="F:RNA endonuclease activity"/>
    <property type="evidence" value="ECO:0007669"/>
    <property type="project" value="TreeGrafter"/>
</dbReference>
<dbReference type="PANTHER" id="PTHR33988">
    <property type="entry name" value="ENDORIBONUCLEASE MAZF-RELATED"/>
    <property type="match status" value="1"/>
</dbReference>
<evidence type="ECO:0000313" key="1">
    <source>
        <dbReference type="EMBL" id="KKL56662.1"/>
    </source>
</evidence>
<dbReference type="Pfam" id="PF02452">
    <property type="entry name" value="PemK_toxin"/>
    <property type="match status" value="1"/>
</dbReference>
<protein>
    <recommendedName>
        <fullName evidence="2">mRNA interferase</fullName>
    </recommendedName>
</protein>